<gene>
    <name evidence="3" type="ORF">BUALT_Bualt10G0059500</name>
</gene>
<sequence>MDEDLVRMTRDLSVTEKEASKVIIPDQIWNYDNRIDGSLAVARLLTWRNYNFAALKNTITRAMNPVRGMDIQRVNQDRFILIFHHELDLKVHGLPLKKKSKEVARFIGDSLGSFIAVDENSLSTIWINDLRIRVQLNVTQPLQRVMHLQNTMGKDFEIKFTYEKLPNFCYLCGNLGHFGRRRPLRYDKNFLDPGTKTQYGEWLRASTRQSPNRIRPSFGEQSKPLETNDNSDKSLEFCSSKSCHHQSSQVHSDSSCQSVHSPTNLRPRNPSPYIPPPLRSSSLAINNSVVSDPFNLRRYLITYHKELAPLCQKRTGTAIYN</sequence>
<dbReference type="AlphaFoldDB" id="A0AAV6X154"/>
<dbReference type="Pfam" id="PF14392">
    <property type="entry name" value="zf-CCHC_4"/>
    <property type="match status" value="1"/>
</dbReference>
<dbReference type="EMBL" id="WHWC01000010">
    <property type="protein sequence ID" value="KAG8375050.1"/>
    <property type="molecule type" value="Genomic_DNA"/>
</dbReference>
<dbReference type="InterPro" id="IPR025836">
    <property type="entry name" value="Zn_knuckle_CX2CX4HX4C"/>
</dbReference>
<organism evidence="3 4">
    <name type="scientific">Buddleja alternifolia</name>
    <dbReference type="NCBI Taxonomy" id="168488"/>
    <lineage>
        <taxon>Eukaryota</taxon>
        <taxon>Viridiplantae</taxon>
        <taxon>Streptophyta</taxon>
        <taxon>Embryophyta</taxon>
        <taxon>Tracheophyta</taxon>
        <taxon>Spermatophyta</taxon>
        <taxon>Magnoliopsida</taxon>
        <taxon>eudicotyledons</taxon>
        <taxon>Gunneridae</taxon>
        <taxon>Pentapetalae</taxon>
        <taxon>asterids</taxon>
        <taxon>lamiids</taxon>
        <taxon>Lamiales</taxon>
        <taxon>Scrophulariaceae</taxon>
        <taxon>Buddlejeae</taxon>
        <taxon>Buddleja</taxon>
    </lineage>
</organism>
<evidence type="ECO:0000313" key="3">
    <source>
        <dbReference type="EMBL" id="KAG8375050.1"/>
    </source>
</evidence>
<feature type="region of interest" description="Disordered" evidence="1">
    <location>
        <begin position="207"/>
        <end position="231"/>
    </location>
</feature>
<feature type="compositionally biased region" description="Low complexity" evidence="1">
    <location>
        <begin position="249"/>
        <end position="268"/>
    </location>
</feature>
<keyword evidence="4" id="KW-1185">Reference proteome</keyword>
<evidence type="ECO:0000259" key="2">
    <source>
        <dbReference type="Pfam" id="PF14392"/>
    </source>
</evidence>
<dbReference type="PANTHER" id="PTHR31286">
    <property type="entry name" value="GLYCINE-RICH CELL WALL STRUCTURAL PROTEIN 1.8-LIKE"/>
    <property type="match status" value="1"/>
</dbReference>
<feature type="region of interest" description="Disordered" evidence="1">
    <location>
        <begin position="249"/>
        <end position="279"/>
    </location>
</feature>
<name>A0AAV6X154_9LAMI</name>
<dbReference type="PANTHER" id="PTHR31286:SF178">
    <property type="entry name" value="DUF4283 DOMAIN-CONTAINING PROTEIN"/>
    <property type="match status" value="1"/>
</dbReference>
<dbReference type="InterPro" id="IPR040256">
    <property type="entry name" value="At4g02000-like"/>
</dbReference>
<dbReference type="Proteomes" id="UP000826271">
    <property type="component" value="Unassembled WGS sequence"/>
</dbReference>
<comment type="caution">
    <text evidence="3">The sequence shown here is derived from an EMBL/GenBank/DDBJ whole genome shotgun (WGS) entry which is preliminary data.</text>
</comment>
<feature type="compositionally biased region" description="Pro residues" evidence="1">
    <location>
        <begin position="269"/>
        <end position="278"/>
    </location>
</feature>
<evidence type="ECO:0000313" key="4">
    <source>
        <dbReference type="Proteomes" id="UP000826271"/>
    </source>
</evidence>
<evidence type="ECO:0000256" key="1">
    <source>
        <dbReference type="SAM" id="MobiDB-lite"/>
    </source>
</evidence>
<protein>
    <recommendedName>
        <fullName evidence="2">Zinc knuckle CX2CX4HX4C domain-containing protein</fullName>
    </recommendedName>
</protein>
<feature type="domain" description="Zinc knuckle CX2CX4HX4C" evidence="2">
    <location>
        <begin position="137"/>
        <end position="177"/>
    </location>
</feature>
<reference evidence="3" key="1">
    <citation type="submission" date="2019-10" db="EMBL/GenBank/DDBJ databases">
        <authorList>
            <person name="Zhang R."/>
            <person name="Pan Y."/>
            <person name="Wang J."/>
            <person name="Ma R."/>
            <person name="Yu S."/>
        </authorList>
    </citation>
    <scope>NUCLEOTIDE SEQUENCE</scope>
    <source>
        <strain evidence="3">LA-IB0</strain>
        <tissue evidence="3">Leaf</tissue>
    </source>
</reference>
<proteinExistence type="predicted"/>
<accession>A0AAV6X154</accession>